<feature type="transmembrane region" description="Helical" evidence="1">
    <location>
        <begin position="92"/>
        <end position="112"/>
    </location>
</feature>
<evidence type="ECO:0000313" key="3">
    <source>
        <dbReference type="Proteomes" id="UP000229511"/>
    </source>
</evidence>
<sequence length="145" mass="16260">MISRGKGILSRSERARIAISYANVALMLLAALAYLVPNEFVRSPGRPERYSGSLLVFIENLTRFPIWSTLFFSCAAVLFVCLVWNKPNIWKAHWYNCVVGFAYAASLWYGGFVAPGTYVVFACFASYVVFVNYSLAVSYAERPAE</sequence>
<name>A0A160DGS9_9CAUD</name>
<feature type="transmembrane region" description="Helical" evidence="1">
    <location>
        <begin position="21"/>
        <end position="37"/>
    </location>
</feature>
<keyword evidence="1" id="KW-0812">Transmembrane</keyword>
<accession>A0A160DGS9</accession>
<protein>
    <submittedName>
        <fullName evidence="2">Uncharacterized protein</fullName>
    </submittedName>
</protein>
<organism evidence="2 3">
    <name type="scientific">Gordonia phage PatrickStar</name>
    <dbReference type="NCBI Taxonomy" id="1838076"/>
    <lineage>
        <taxon>Viruses</taxon>
        <taxon>Duplodnaviria</taxon>
        <taxon>Heunggongvirae</taxon>
        <taxon>Uroviricota</taxon>
        <taxon>Caudoviricetes</taxon>
        <taxon>Orchidvirus</taxon>
        <taxon>Orchidvirus orchid</taxon>
    </lineage>
</organism>
<evidence type="ECO:0000313" key="2">
    <source>
        <dbReference type="EMBL" id="ANA87265.1"/>
    </source>
</evidence>
<dbReference type="Proteomes" id="UP000229511">
    <property type="component" value="Genome"/>
</dbReference>
<evidence type="ECO:0000256" key="1">
    <source>
        <dbReference type="SAM" id="Phobius"/>
    </source>
</evidence>
<dbReference type="EMBL" id="KU998252">
    <property type="protein sequence ID" value="ANA87265.1"/>
    <property type="molecule type" value="Genomic_DNA"/>
</dbReference>
<keyword evidence="1" id="KW-1133">Transmembrane helix</keyword>
<reference evidence="2 3" key="1">
    <citation type="submission" date="2016-03" db="EMBL/GenBank/DDBJ databases">
        <authorList>
            <person name="Rimple P."/>
            <person name="Montgomery M.T."/>
            <person name="Guerrero C.A."/>
            <person name="Mavrich T.N."/>
            <person name="Pope W.H."/>
            <person name="Garlena R.A."/>
            <person name="Russell D.A."/>
            <person name="Jacobs-Sera D."/>
            <person name="Hendrix R.W."/>
            <person name="Hatfull G.F."/>
        </authorList>
    </citation>
    <scope>NUCLEOTIDE SEQUENCE [LARGE SCALE GENOMIC DNA]</scope>
</reference>
<feature type="transmembrane region" description="Helical" evidence="1">
    <location>
        <begin position="118"/>
        <end position="140"/>
    </location>
</feature>
<feature type="transmembrane region" description="Helical" evidence="1">
    <location>
        <begin position="64"/>
        <end position="85"/>
    </location>
</feature>
<proteinExistence type="predicted"/>
<gene>
    <name evidence="2" type="primary">31</name>
    <name evidence="2" type="ORF">PBI_PATRICKSTAR_31</name>
</gene>
<keyword evidence="1" id="KW-0472">Membrane</keyword>